<feature type="domain" description="G-protein coupled receptors family 1 profile" evidence="10">
    <location>
        <begin position="65"/>
        <end position="135"/>
    </location>
</feature>
<gene>
    <name evidence="11" type="primary">NPY2R_1</name>
    <name evidence="11" type="ORF">E2C01_074417</name>
</gene>
<accession>A0A5B7IH69</accession>
<dbReference type="GO" id="GO:0004930">
    <property type="term" value="F:G protein-coupled receptor activity"/>
    <property type="evidence" value="ECO:0007669"/>
    <property type="project" value="UniProtKB-KW"/>
</dbReference>
<dbReference type="InterPro" id="IPR000276">
    <property type="entry name" value="GPCR_Rhodpsn"/>
</dbReference>
<keyword evidence="3 9" id="KW-0812">Transmembrane</keyword>
<dbReference type="EMBL" id="VSRR010052306">
    <property type="protein sequence ID" value="MPC79864.1"/>
    <property type="molecule type" value="Genomic_DNA"/>
</dbReference>
<evidence type="ECO:0000313" key="11">
    <source>
        <dbReference type="EMBL" id="MPC79864.1"/>
    </source>
</evidence>
<protein>
    <submittedName>
        <fullName evidence="11">Neuropeptide Y receptor type 2</fullName>
    </submittedName>
</protein>
<organism evidence="11 12">
    <name type="scientific">Portunus trituberculatus</name>
    <name type="common">Swimming crab</name>
    <name type="synonym">Neptunus trituberculatus</name>
    <dbReference type="NCBI Taxonomy" id="210409"/>
    <lineage>
        <taxon>Eukaryota</taxon>
        <taxon>Metazoa</taxon>
        <taxon>Ecdysozoa</taxon>
        <taxon>Arthropoda</taxon>
        <taxon>Crustacea</taxon>
        <taxon>Multicrustacea</taxon>
        <taxon>Malacostraca</taxon>
        <taxon>Eumalacostraca</taxon>
        <taxon>Eucarida</taxon>
        <taxon>Decapoda</taxon>
        <taxon>Pleocyemata</taxon>
        <taxon>Brachyura</taxon>
        <taxon>Eubrachyura</taxon>
        <taxon>Portunoidea</taxon>
        <taxon>Portunidae</taxon>
        <taxon>Portuninae</taxon>
        <taxon>Portunus</taxon>
    </lineage>
</organism>
<dbReference type="Gene3D" id="1.20.1070.10">
    <property type="entry name" value="Rhodopsin 7-helix transmembrane proteins"/>
    <property type="match status" value="1"/>
</dbReference>
<evidence type="ECO:0000259" key="10">
    <source>
        <dbReference type="PROSITE" id="PS50262"/>
    </source>
</evidence>
<dbReference type="PANTHER" id="PTHR24235">
    <property type="entry name" value="NEUROPEPTIDE Y RECEPTOR"/>
    <property type="match status" value="1"/>
</dbReference>
<reference evidence="11 12" key="1">
    <citation type="submission" date="2019-05" db="EMBL/GenBank/DDBJ databases">
        <title>Another draft genome of Portunus trituberculatus and its Hox gene families provides insights of decapod evolution.</title>
        <authorList>
            <person name="Jeong J.-H."/>
            <person name="Song I."/>
            <person name="Kim S."/>
            <person name="Choi T."/>
            <person name="Kim D."/>
            <person name="Ryu S."/>
            <person name="Kim W."/>
        </authorList>
    </citation>
    <scope>NUCLEOTIDE SEQUENCE [LARGE SCALE GENOMIC DNA]</scope>
    <source>
        <tissue evidence="11">Muscle</tissue>
    </source>
</reference>
<dbReference type="AlphaFoldDB" id="A0A5B7IH69"/>
<evidence type="ECO:0000313" key="12">
    <source>
        <dbReference type="Proteomes" id="UP000324222"/>
    </source>
</evidence>
<dbReference type="PANTHER" id="PTHR24235:SF12">
    <property type="entry name" value="G-PROTEIN COUPLED RECEPTORS FAMILY 1 PROFILE DOMAIN-CONTAINING PROTEIN"/>
    <property type="match status" value="1"/>
</dbReference>
<keyword evidence="4 9" id="KW-1133">Transmembrane helix</keyword>
<keyword evidence="8" id="KW-0807">Transducer</keyword>
<proteinExistence type="inferred from homology"/>
<keyword evidence="7 11" id="KW-0675">Receptor</keyword>
<keyword evidence="5" id="KW-0297">G-protein coupled receptor</keyword>
<evidence type="ECO:0000256" key="2">
    <source>
        <dbReference type="ARBA" id="ARBA00010663"/>
    </source>
</evidence>
<evidence type="ECO:0000256" key="5">
    <source>
        <dbReference type="ARBA" id="ARBA00023040"/>
    </source>
</evidence>
<comment type="caution">
    <text evidence="11">The sequence shown here is derived from an EMBL/GenBank/DDBJ whole genome shotgun (WGS) entry which is preliminary data.</text>
</comment>
<feature type="transmembrane region" description="Helical" evidence="9">
    <location>
        <begin position="50"/>
        <end position="74"/>
    </location>
</feature>
<dbReference type="PROSITE" id="PS50262">
    <property type="entry name" value="G_PROTEIN_RECEP_F1_2"/>
    <property type="match status" value="1"/>
</dbReference>
<dbReference type="OrthoDB" id="6336509at2759"/>
<dbReference type="PRINTS" id="PR00237">
    <property type="entry name" value="GPCRRHODOPSN"/>
</dbReference>
<name>A0A5B7IH69_PORTR</name>
<dbReference type="GO" id="GO:0016020">
    <property type="term" value="C:membrane"/>
    <property type="evidence" value="ECO:0007669"/>
    <property type="project" value="UniProtKB-SubCell"/>
</dbReference>
<evidence type="ECO:0000256" key="1">
    <source>
        <dbReference type="ARBA" id="ARBA00004141"/>
    </source>
</evidence>
<keyword evidence="6 9" id="KW-0472">Membrane</keyword>
<dbReference type="InterPro" id="IPR017452">
    <property type="entry name" value="GPCR_Rhodpsn_7TM"/>
</dbReference>
<evidence type="ECO:0000256" key="4">
    <source>
        <dbReference type="ARBA" id="ARBA00022989"/>
    </source>
</evidence>
<evidence type="ECO:0000256" key="6">
    <source>
        <dbReference type="ARBA" id="ARBA00023136"/>
    </source>
</evidence>
<dbReference type="SUPFAM" id="SSF81321">
    <property type="entry name" value="Family A G protein-coupled receptor-like"/>
    <property type="match status" value="1"/>
</dbReference>
<keyword evidence="12" id="KW-1185">Reference proteome</keyword>
<dbReference type="Proteomes" id="UP000324222">
    <property type="component" value="Unassembled WGS sequence"/>
</dbReference>
<evidence type="ECO:0000256" key="7">
    <source>
        <dbReference type="ARBA" id="ARBA00023170"/>
    </source>
</evidence>
<dbReference type="Pfam" id="PF00001">
    <property type="entry name" value="7tm_1"/>
    <property type="match status" value="1"/>
</dbReference>
<evidence type="ECO:0000256" key="9">
    <source>
        <dbReference type="SAM" id="Phobius"/>
    </source>
</evidence>
<evidence type="ECO:0000256" key="3">
    <source>
        <dbReference type="ARBA" id="ARBA00022692"/>
    </source>
</evidence>
<comment type="subcellular location">
    <subcellularLocation>
        <location evidence="1">Membrane</location>
        <topology evidence="1">Multi-pass membrane protein</topology>
    </subcellularLocation>
</comment>
<sequence>MSPGEGSGDIGSISDKMLTQIIHNLQSFPNETVDLTQPHLRHSLSNVYPLYIFLYSLLVVCGTVGNAAMIAHILRRRLHRNPTNAYLMNIAVCQFIMSFPLLPLSLAILLVQNWIFGSFLCYFVPMIQVRRCTWQ</sequence>
<evidence type="ECO:0000256" key="8">
    <source>
        <dbReference type="ARBA" id="ARBA00023224"/>
    </source>
</evidence>
<comment type="similarity">
    <text evidence="2">Belongs to the G-protein coupled receptor 1 family.</text>
</comment>